<dbReference type="InterPro" id="IPR036513">
    <property type="entry name" value="STAS_dom_sf"/>
</dbReference>
<evidence type="ECO:0000259" key="1">
    <source>
        <dbReference type="PROSITE" id="PS50801"/>
    </source>
</evidence>
<sequence>MTDAATPATTDAMPRALPAELSIYSAADTHAHMLRWLDADRDTRVWPVQAGDVAQADAAGVQLLLSLSHSLHARGQQLHLVAASDALQQACRRLGLSQRLSQWLDA</sequence>
<dbReference type="Proteomes" id="UP000294593">
    <property type="component" value="Unassembled WGS sequence"/>
</dbReference>
<dbReference type="AlphaFoldDB" id="A0A4R6R5S2"/>
<protein>
    <submittedName>
        <fullName evidence="2">STAS domain-containing protein</fullName>
    </submittedName>
</protein>
<dbReference type="Gene3D" id="3.30.750.24">
    <property type="entry name" value="STAS domain"/>
    <property type="match status" value="1"/>
</dbReference>
<dbReference type="InterPro" id="IPR052746">
    <property type="entry name" value="MlaB_ABC_Transporter"/>
</dbReference>
<proteinExistence type="predicted"/>
<dbReference type="Pfam" id="PF13466">
    <property type="entry name" value="STAS_2"/>
    <property type="match status" value="1"/>
</dbReference>
<dbReference type="EMBL" id="SNXW01000010">
    <property type="protein sequence ID" value="TDP80896.1"/>
    <property type="molecule type" value="Genomic_DNA"/>
</dbReference>
<dbReference type="SUPFAM" id="SSF52091">
    <property type="entry name" value="SpoIIaa-like"/>
    <property type="match status" value="1"/>
</dbReference>
<dbReference type="RefSeq" id="WP_133610911.1">
    <property type="nucleotide sequence ID" value="NZ_SNXW01000010.1"/>
</dbReference>
<dbReference type="PANTHER" id="PTHR35849:SF2">
    <property type="entry name" value="BLR2341 PROTEIN"/>
    <property type="match status" value="1"/>
</dbReference>
<keyword evidence="3" id="KW-1185">Reference proteome</keyword>
<reference evidence="2 3" key="1">
    <citation type="submission" date="2019-03" db="EMBL/GenBank/DDBJ databases">
        <title>Genomic Encyclopedia of Type Strains, Phase IV (KMG-IV): sequencing the most valuable type-strain genomes for metagenomic binning, comparative biology and taxonomic classification.</title>
        <authorList>
            <person name="Goeker M."/>
        </authorList>
    </citation>
    <scope>NUCLEOTIDE SEQUENCE [LARGE SCALE GENOMIC DNA]</scope>
    <source>
        <strain evidence="2 3">DSM 11901</strain>
    </source>
</reference>
<dbReference type="PROSITE" id="PS50801">
    <property type="entry name" value="STAS"/>
    <property type="match status" value="1"/>
</dbReference>
<accession>A0A4R6R5S2</accession>
<dbReference type="PANTHER" id="PTHR35849">
    <property type="entry name" value="BLR2341 PROTEIN"/>
    <property type="match status" value="1"/>
</dbReference>
<organism evidence="2 3">
    <name type="scientific">Aquabacterium commune</name>
    <dbReference type="NCBI Taxonomy" id="70586"/>
    <lineage>
        <taxon>Bacteria</taxon>
        <taxon>Pseudomonadati</taxon>
        <taxon>Pseudomonadota</taxon>
        <taxon>Betaproteobacteria</taxon>
        <taxon>Burkholderiales</taxon>
        <taxon>Aquabacterium</taxon>
    </lineage>
</organism>
<feature type="domain" description="STAS" evidence="1">
    <location>
        <begin position="17"/>
        <end position="106"/>
    </location>
</feature>
<evidence type="ECO:0000313" key="2">
    <source>
        <dbReference type="EMBL" id="TDP80896.1"/>
    </source>
</evidence>
<evidence type="ECO:0000313" key="3">
    <source>
        <dbReference type="Proteomes" id="UP000294593"/>
    </source>
</evidence>
<comment type="caution">
    <text evidence="2">The sequence shown here is derived from an EMBL/GenBank/DDBJ whole genome shotgun (WGS) entry which is preliminary data.</text>
</comment>
<dbReference type="InterPro" id="IPR002645">
    <property type="entry name" value="STAS_dom"/>
</dbReference>
<name>A0A4R6R5S2_9BURK</name>
<gene>
    <name evidence="2" type="ORF">EV672_110111</name>
</gene>
<dbReference type="InterPro" id="IPR058548">
    <property type="entry name" value="MlaB-like_STAS"/>
</dbReference>